<protein>
    <submittedName>
        <fullName evidence="2">Uncharacterized protein</fullName>
    </submittedName>
</protein>
<sequence length="162" mass="17563">MKKTLTAIALGLSIIGNAMAVEKHDKWIEINGAFYSPFVGTTDGGVSFATLYENKMGNIVASIDFLNGSVTESDCKNAELGKYNNTQPLNINGTLVKTTYGCVDKDRVKFFPITNAGQNHIISVFKASNTVTVSGDFTYSANGFTKSYNTLKARNDKKKLAI</sequence>
<dbReference type="AlphaFoldDB" id="A0A2T3L3E3"/>
<evidence type="ECO:0000313" key="3">
    <source>
        <dbReference type="Proteomes" id="UP000241803"/>
    </source>
</evidence>
<keyword evidence="3" id="KW-1185">Reference proteome</keyword>
<comment type="caution">
    <text evidence="2">The sequence shown here is derived from an EMBL/GenBank/DDBJ whole genome shotgun (WGS) entry which is preliminary data.</text>
</comment>
<evidence type="ECO:0000256" key="1">
    <source>
        <dbReference type="SAM" id="SignalP"/>
    </source>
</evidence>
<gene>
    <name evidence="2" type="ORF">C9J47_22370</name>
</gene>
<evidence type="ECO:0000313" key="2">
    <source>
        <dbReference type="EMBL" id="PSV43616.1"/>
    </source>
</evidence>
<keyword evidence="1" id="KW-0732">Signal</keyword>
<dbReference type="Proteomes" id="UP000241803">
    <property type="component" value="Unassembled WGS sequence"/>
</dbReference>
<feature type="chain" id="PRO_5015643266" evidence="1">
    <location>
        <begin position="21"/>
        <end position="162"/>
    </location>
</feature>
<reference evidence="2 3" key="1">
    <citation type="submission" date="2018-03" db="EMBL/GenBank/DDBJ databases">
        <title>Whole genome sequencing of Histamine producing bacteria.</title>
        <authorList>
            <person name="Butler K."/>
        </authorList>
    </citation>
    <scope>NUCLEOTIDE SEQUENCE [LARGE SCALE GENOMIC DNA]</scope>
    <source>
        <strain evidence="2 3">ATCC 19614</strain>
    </source>
</reference>
<feature type="signal peptide" evidence="1">
    <location>
        <begin position="1"/>
        <end position="20"/>
    </location>
</feature>
<proteinExistence type="predicted"/>
<name>A0A2T3L3E3_9GAMM</name>
<accession>A0A2T3L3E3</accession>
<organism evidence="2 3">
    <name type="scientific">Photobacterium indicum</name>
    <dbReference type="NCBI Taxonomy" id="81447"/>
    <lineage>
        <taxon>Bacteria</taxon>
        <taxon>Pseudomonadati</taxon>
        <taxon>Pseudomonadota</taxon>
        <taxon>Gammaproteobacteria</taxon>
        <taxon>Vibrionales</taxon>
        <taxon>Vibrionaceae</taxon>
        <taxon>Photobacterium</taxon>
    </lineage>
</organism>
<dbReference type="RefSeq" id="WP_107255488.1">
    <property type="nucleotide sequence ID" value="NZ_PYOC01000012.1"/>
</dbReference>
<dbReference type="EMBL" id="PYOC01000012">
    <property type="protein sequence ID" value="PSV43616.1"/>
    <property type="molecule type" value="Genomic_DNA"/>
</dbReference>